<dbReference type="Pfam" id="PF01610">
    <property type="entry name" value="DDE_Tnp_ISL3"/>
    <property type="match status" value="1"/>
</dbReference>
<organism evidence="2">
    <name type="scientific">Leucothrix mucor</name>
    <dbReference type="NCBI Taxonomy" id="45248"/>
    <lineage>
        <taxon>Bacteria</taxon>
        <taxon>Pseudomonadati</taxon>
        <taxon>Pseudomonadota</taxon>
        <taxon>Gammaproteobacteria</taxon>
        <taxon>Thiotrichales</taxon>
        <taxon>Thiotrichaceae</taxon>
        <taxon>Leucothrix</taxon>
    </lineage>
</organism>
<feature type="domain" description="Transposase IS204/IS1001/IS1096/IS1165 DDE" evidence="1">
    <location>
        <begin position="4"/>
        <end position="57"/>
    </location>
</feature>
<protein>
    <recommendedName>
        <fullName evidence="1">Transposase IS204/IS1001/IS1096/IS1165 DDE domain-containing protein</fullName>
    </recommendedName>
</protein>
<dbReference type="InterPro" id="IPR002560">
    <property type="entry name" value="Transposase_DDE"/>
</dbReference>
<reference evidence="2" key="1">
    <citation type="journal article" date="2020" name="mSystems">
        <title>Genome- and Community-Level Interaction Insights into Carbon Utilization and Element Cycling Functions of Hydrothermarchaeota in Hydrothermal Sediment.</title>
        <authorList>
            <person name="Zhou Z."/>
            <person name="Liu Y."/>
            <person name="Xu W."/>
            <person name="Pan J."/>
            <person name="Luo Z.H."/>
            <person name="Li M."/>
        </authorList>
    </citation>
    <scope>NUCLEOTIDE SEQUENCE [LARGE SCALE GENOMIC DNA]</scope>
    <source>
        <strain evidence="2">HyVt-493</strain>
    </source>
</reference>
<evidence type="ECO:0000259" key="1">
    <source>
        <dbReference type="Pfam" id="PF01610"/>
    </source>
</evidence>
<gene>
    <name evidence="2" type="ORF">ENJ51_11770</name>
</gene>
<sequence>MINKASAKRRLKNWITGIEASSLICFTSFIKTLRYHFDEIANYFVSHKSSGFVEGLKQNQSNQTTLL</sequence>
<proteinExistence type="predicted"/>
<name>A0A7V2T1M0_LEUMU</name>
<dbReference type="AlphaFoldDB" id="A0A7V2T1M0"/>
<dbReference type="Proteomes" id="UP000885750">
    <property type="component" value="Unassembled WGS sequence"/>
</dbReference>
<evidence type="ECO:0000313" key="2">
    <source>
        <dbReference type="EMBL" id="HFC93477.1"/>
    </source>
</evidence>
<accession>A0A7V2T1M0</accession>
<comment type="caution">
    <text evidence="2">The sequence shown here is derived from an EMBL/GenBank/DDBJ whole genome shotgun (WGS) entry which is preliminary data.</text>
</comment>
<dbReference type="EMBL" id="DRMS01000445">
    <property type="protein sequence ID" value="HFC93477.1"/>
    <property type="molecule type" value="Genomic_DNA"/>
</dbReference>